<evidence type="ECO:0000259" key="4">
    <source>
        <dbReference type="PROSITE" id="PS50932"/>
    </source>
</evidence>
<dbReference type="OrthoDB" id="37081at2"/>
<proteinExistence type="predicted"/>
<dbReference type="Gene3D" id="1.10.260.40">
    <property type="entry name" value="lambda repressor-like DNA-binding domains"/>
    <property type="match status" value="1"/>
</dbReference>
<dbReference type="PROSITE" id="PS50932">
    <property type="entry name" value="HTH_LACI_2"/>
    <property type="match status" value="1"/>
</dbReference>
<evidence type="ECO:0000313" key="6">
    <source>
        <dbReference type="Proteomes" id="UP000294739"/>
    </source>
</evidence>
<dbReference type="RefSeq" id="WP_131889930.1">
    <property type="nucleotide sequence ID" value="NZ_SMKZ01000001.1"/>
</dbReference>
<dbReference type="Proteomes" id="UP000294739">
    <property type="component" value="Unassembled WGS sequence"/>
</dbReference>
<dbReference type="EMBL" id="SMKZ01000001">
    <property type="protein sequence ID" value="TDE15835.1"/>
    <property type="molecule type" value="Genomic_DNA"/>
</dbReference>
<organism evidence="5 6">
    <name type="scientific">Jiangella asiatica</name>
    <dbReference type="NCBI Taxonomy" id="2530372"/>
    <lineage>
        <taxon>Bacteria</taxon>
        <taxon>Bacillati</taxon>
        <taxon>Actinomycetota</taxon>
        <taxon>Actinomycetes</taxon>
        <taxon>Jiangellales</taxon>
        <taxon>Jiangellaceae</taxon>
        <taxon>Jiangella</taxon>
    </lineage>
</organism>
<protein>
    <submittedName>
        <fullName evidence="5">LacI family transcriptional regulator</fullName>
    </submittedName>
</protein>
<keyword evidence="3" id="KW-0804">Transcription</keyword>
<keyword evidence="6" id="KW-1185">Reference proteome</keyword>
<dbReference type="InterPro" id="IPR000843">
    <property type="entry name" value="HTH_LacI"/>
</dbReference>
<sequence>MTKQSRLPTGIREVAQLAGVSIGTVSNVLNRPEVVAERTRRRVQDAIDRLNFVPNRGAADLRSGRSRMIGLVVPDITNPFFAEVARGAVDAAGESNVAVVLCNSDQDPAKEDRYLDVLEEHRVAGVVINPLAAIPDRLAALRDRGSRVVCVHRSVRTSEFCSVAVDDVEGGRIATEHLLSLGARSVALVNGPVSLRPCADRRRGARQAIKAAGLPADALTEVTAASMTINDGVEAAGQLLKGPALPDAVFCTNDLLAIGVTRRLTRAGIAVPGDVPVAGYDDIDLAAEATIPLTSVGQPKYGLGYRAAQLVLAEIAEDEGHRHERVVFHPQLTVRDSSRR</sequence>
<dbReference type="PANTHER" id="PTHR30146">
    <property type="entry name" value="LACI-RELATED TRANSCRIPTIONAL REPRESSOR"/>
    <property type="match status" value="1"/>
</dbReference>
<dbReference type="GO" id="GO:0000976">
    <property type="term" value="F:transcription cis-regulatory region binding"/>
    <property type="evidence" value="ECO:0007669"/>
    <property type="project" value="TreeGrafter"/>
</dbReference>
<dbReference type="Gene3D" id="3.40.50.2300">
    <property type="match status" value="2"/>
</dbReference>
<accession>A0A4R5DWZ7</accession>
<name>A0A4R5DWZ7_9ACTN</name>
<dbReference type="Pfam" id="PF00356">
    <property type="entry name" value="LacI"/>
    <property type="match status" value="1"/>
</dbReference>
<dbReference type="InParanoid" id="A0A4R5DWZ7"/>
<dbReference type="GO" id="GO:0003700">
    <property type="term" value="F:DNA-binding transcription factor activity"/>
    <property type="evidence" value="ECO:0007669"/>
    <property type="project" value="TreeGrafter"/>
</dbReference>
<dbReference type="CDD" id="cd01392">
    <property type="entry name" value="HTH_LacI"/>
    <property type="match status" value="1"/>
</dbReference>
<feature type="domain" description="HTH lacI-type" evidence="4">
    <location>
        <begin position="9"/>
        <end position="63"/>
    </location>
</feature>
<keyword evidence="1" id="KW-0805">Transcription regulation</keyword>
<evidence type="ECO:0000313" key="5">
    <source>
        <dbReference type="EMBL" id="TDE15835.1"/>
    </source>
</evidence>
<dbReference type="InterPro" id="IPR010982">
    <property type="entry name" value="Lambda_DNA-bd_dom_sf"/>
</dbReference>
<evidence type="ECO:0000256" key="3">
    <source>
        <dbReference type="ARBA" id="ARBA00023163"/>
    </source>
</evidence>
<gene>
    <name evidence="5" type="ORF">E1269_00620</name>
</gene>
<dbReference type="InterPro" id="IPR028082">
    <property type="entry name" value="Peripla_BP_I"/>
</dbReference>
<evidence type="ECO:0000256" key="1">
    <source>
        <dbReference type="ARBA" id="ARBA00023015"/>
    </source>
</evidence>
<dbReference type="AlphaFoldDB" id="A0A4R5DWZ7"/>
<dbReference type="PANTHER" id="PTHR30146:SF109">
    <property type="entry name" value="HTH-TYPE TRANSCRIPTIONAL REGULATOR GALS"/>
    <property type="match status" value="1"/>
</dbReference>
<dbReference type="Pfam" id="PF13377">
    <property type="entry name" value="Peripla_BP_3"/>
    <property type="match status" value="1"/>
</dbReference>
<dbReference type="PROSITE" id="PS00356">
    <property type="entry name" value="HTH_LACI_1"/>
    <property type="match status" value="1"/>
</dbReference>
<dbReference type="SUPFAM" id="SSF47413">
    <property type="entry name" value="lambda repressor-like DNA-binding domains"/>
    <property type="match status" value="1"/>
</dbReference>
<dbReference type="SMART" id="SM00354">
    <property type="entry name" value="HTH_LACI"/>
    <property type="match status" value="1"/>
</dbReference>
<keyword evidence="2" id="KW-0238">DNA-binding</keyword>
<evidence type="ECO:0000256" key="2">
    <source>
        <dbReference type="ARBA" id="ARBA00023125"/>
    </source>
</evidence>
<dbReference type="InterPro" id="IPR046335">
    <property type="entry name" value="LacI/GalR-like_sensor"/>
</dbReference>
<dbReference type="SUPFAM" id="SSF53822">
    <property type="entry name" value="Periplasmic binding protein-like I"/>
    <property type="match status" value="1"/>
</dbReference>
<reference evidence="5 6" key="1">
    <citation type="submission" date="2019-03" db="EMBL/GenBank/DDBJ databases">
        <title>Draft genome sequences of novel Actinobacteria.</title>
        <authorList>
            <person name="Sahin N."/>
            <person name="Ay H."/>
            <person name="Saygin H."/>
        </authorList>
    </citation>
    <scope>NUCLEOTIDE SEQUENCE [LARGE SCALE GENOMIC DNA]</scope>
    <source>
        <strain evidence="5 6">5K138</strain>
    </source>
</reference>
<comment type="caution">
    <text evidence="5">The sequence shown here is derived from an EMBL/GenBank/DDBJ whole genome shotgun (WGS) entry which is preliminary data.</text>
</comment>
<dbReference type="CDD" id="cd06293">
    <property type="entry name" value="PBP1_LacI-like"/>
    <property type="match status" value="1"/>
</dbReference>